<evidence type="ECO:0000256" key="1">
    <source>
        <dbReference type="SAM" id="SignalP"/>
    </source>
</evidence>
<accession>A0ABT8JT25</accession>
<dbReference type="EMBL" id="JAROCC010000006">
    <property type="protein sequence ID" value="MDN4607681.1"/>
    <property type="molecule type" value="Genomic_DNA"/>
</dbReference>
<proteinExistence type="predicted"/>
<sequence length="145" mass="16438">MGNEIRKYLCLCLLLFLAACQSVQVSDSSHIKEEEVVTALQENGVKLAEAEFPNNVFGQKLGNVKPKTYELSGKPFFIFEFKTEIERENGEKEFDEKTATMDLVSSSTFIKRNILIFYVHEQDFNSGNVPFEKEIQEALDGISEG</sequence>
<protein>
    <recommendedName>
        <fullName evidence="4">Lipoprotein</fullName>
    </recommendedName>
</protein>
<dbReference type="RefSeq" id="WP_301243306.1">
    <property type="nucleotide sequence ID" value="NZ_JAROCC010000006.1"/>
</dbReference>
<dbReference type="PROSITE" id="PS51257">
    <property type="entry name" value="PROKAR_LIPOPROTEIN"/>
    <property type="match status" value="1"/>
</dbReference>
<name>A0ABT8JT25_9BACL</name>
<feature type="chain" id="PRO_5045055059" description="Lipoprotein" evidence="1">
    <location>
        <begin position="26"/>
        <end position="145"/>
    </location>
</feature>
<reference evidence="2" key="1">
    <citation type="submission" date="2023-03" db="EMBL/GenBank/DDBJ databases">
        <title>MT1 and MT2 Draft Genomes of Novel Species.</title>
        <authorList>
            <person name="Venkateswaran K."/>
        </authorList>
    </citation>
    <scope>NUCLEOTIDE SEQUENCE</scope>
    <source>
        <strain evidence="2">F6_3S_P_2</strain>
    </source>
</reference>
<keyword evidence="1" id="KW-0732">Signal</keyword>
<evidence type="ECO:0000313" key="2">
    <source>
        <dbReference type="EMBL" id="MDN4607681.1"/>
    </source>
</evidence>
<comment type="caution">
    <text evidence="2">The sequence shown here is derived from an EMBL/GenBank/DDBJ whole genome shotgun (WGS) entry which is preliminary data.</text>
</comment>
<evidence type="ECO:0000313" key="3">
    <source>
        <dbReference type="Proteomes" id="UP001175097"/>
    </source>
</evidence>
<organism evidence="2 3">
    <name type="scientific">Sporosarcina highlanderae</name>
    <dbReference type="NCBI Taxonomy" id="3035916"/>
    <lineage>
        <taxon>Bacteria</taxon>
        <taxon>Bacillati</taxon>
        <taxon>Bacillota</taxon>
        <taxon>Bacilli</taxon>
        <taxon>Bacillales</taxon>
        <taxon>Caryophanaceae</taxon>
        <taxon>Sporosarcina</taxon>
    </lineage>
</organism>
<keyword evidence="3" id="KW-1185">Reference proteome</keyword>
<feature type="signal peptide" evidence="1">
    <location>
        <begin position="1"/>
        <end position="25"/>
    </location>
</feature>
<evidence type="ECO:0008006" key="4">
    <source>
        <dbReference type="Google" id="ProtNLM"/>
    </source>
</evidence>
<dbReference type="Proteomes" id="UP001175097">
    <property type="component" value="Unassembled WGS sequence"/>
</dbReference>
<gene>
    <name evidence="2" type="ORF">P5G49_09275</name>
</gene>